<name>A0A1G5RIV7_PHOLU</name>
<dbReference type="AlphaFoldDB" id="A0A1G5RIV7"/>
<accession>A0A1G5RIV7</accession>
<keyword evidence="4" id="KW-1185">Reference proteome</keyword>
<dbReference type="Proteomes" id="UP000183223">
    <property type="component" value="Unassembled WGS sequence"/>
</dbReference>
<proteinExistence type="inferred from homology"/>
<dbReference type="SUPFAM" id="SSF47598">
    <property type="entry name" value="Ribbon-helix-helix"/>
    <property type="match status" value="1"/>
</dbReference>
<dbReference type="GeneID" id="45657800"/>
<dbReference type="InterPro" id="IPR010985">
    <property type="entry name" value="Ribbon_hlx_hlx"/>
</dbReference>
<evidence type="ECO:0000313" key="3">
    <source>
        <dbReference type="EMBL" id="SCZ73977.1"/>
    </source>
</evidence>
<dbReference type="RefSeq" id="WP_049584881.1">
    <property type="nucleotide sequence ID" value="NZ_CAWQXX010000043.1"/>
</dbReference>
<dbReference type="PANTHER" id="PTHR35401:SF2">
    <property type="entry name" value="ABC-TYPE TRANSPORT SYSTEM"/>
    <property type="match status" value="1"/>
</dbReference>
<protein>
    <submittedName>
        <fullName evidence="3">Uncharacterized conserved protein, DUF1778 family</fullName>
    </submittedName>
</protein>
<evidence type="ECO:0000313" key="4">
    <source>
        <dbReference type="Proteomes" id="UP000183223"/>
    </source>
</evidence>
<organism evidence="3 4">
    <name type="scientific">Photorhabdus luminescens</name>
    <name type="common">Xenorhabdus luminescens</name>
    <dbReference type="NCBI Taxonomy" id="29488"/>
    <lineage>
        <taxon>Bacteria</taxon>
        <taxon>Pseudomonadati</taxon>
        <taxon>Pseudomonadota</taxon>
        <taxon>Gammaproteobacteria</taxon>
        <taxon>Enterobacterales</taxon>
        <taxon>Morganellaceae</taxon>
        <taxon>Photorhabdus</taxon>
    </lineage>
</organism>
<dbReference type="InterPro" id="IPR014795">
    <property type="entry name" value="TacA_1-like"/>
</dbReference>
<comment type="similarity">
    <text evidence="2">Belongs to the TacA antitoxin family.</text>
</comment>
<dbReference type="EMBL" id="FMWJ01000044">
    <property type="protein sequence ID" value="SCZ73977.1"/>
    <property type="molecule type" value="Genomic_DNA"/>
</dbReference>
<sequence>MAAIARFDLKMDTDEKEVISRAAALMGTTMAVFVRPAAKEKARELLDRDSRITMTAQDFQAFTTALNDAFAPNTALQNAINTTHKIKHA</sequence>
<keyword evidence="1" id="KW-1277">Toxin-antitoxin system</keyword>
<gene>
    <name evidence="3" type="ORF">SAMN02982990_04495</name>
</gene>
<dbReference type="Gene3D" id="1.20.5.780">
    <property type="entry name" value="Single helix bin"/>
    <property type="match status" value="1"/>
</dbReference>
<reference evidence="4" key="1">
    <citation type="submission" date="2016-10" db="EMBL/GenBank/DDBJ databases">
        <authorList>
            <person name="Varghese N."/>
            <person name="Submissions S."/>
        </authorList>
    </citation>
    <scope>NUCLEOTIDE SEQUENCE [LARGE SCALE GENOMIC DNA]</scope>
    <source>
        <strain evidence="4">ATCC 29999</strain>
    </source>
</reference>
<dbReference type="PANTHER" id="PTHR35401">
    <property type="entry name" value="COPG FAMILY HELIX-TURN-HELIX PROTEIN-RELATED-RELATED"/>
    <property type="match status" value="1"/>
</dbReference>
<dbReference type="Pfam" id="PF08681">
    <property type="entry name" value="TacA1"/>
    <property type="match status" value="1"/>
</dbReference>
<evidence type="ECO:0000256" key="1">
    <source>
        <dbReference type="ARBA" id="ARBA00022649"/>
    </source>
</evidence>
<evidence type="ECO:0000256" key="2">
    <source>
        <dbReference type="ARBA" id="ARBA00049988"/>
    </source>
</evidence>
<dbReference type="GO" id="GO:0006355">
    <property type="term" value="P:regulation of DNA-templated transcription"/>
    <property type="evidence" value="ECO:0007669"/>
    <property type="project" value="InterPro"/>
</dbReference>